<dbReference type="PANTHER" id="PTHR18866">
    <property type="entry name" value="CARBOXYLASE:PYRUVATE/ACETYL-COA/PROPIONYL-COA CARBOXYLASE"/>
    <property type="match status" value="1"/>
</dbReference>
<dbReference type="InterPro" id="IPR011761">
    <property type="entry name" value="ATP-grasp"/>
</dbReference>
<dbReference type="Pfam" id="PF02786">
    <property type="entry name" value="CPSase_L_D2"/>
    <property type="match status" value="1"/>
</dbReference>
<dbReference type="Gene3D" id="3.30.470.20">
    <property type="entry name" value="ATP-grasp fold, B domain"/>
    <property type="match status" value="1"/>
</dbReference>
<dbReference type="PROSITE" id="PS50968">
    <property type="entry name" value="BIOTINYL_LIPOYL"/>
    <property type="match status" value="1"/>
</dbReference>
<dbReference type="GO" id="GO:0004075">
    <property type="term" value="F:biotin carboxylase activity"/>
    <property type="evidence" value="ECO:0007669"/>
    <property type="project" value="UniProtKB-EC"/>
</dbReference>
<evidence type="ECO:0000256" key="8">
    <source>
        <dbReference type="ARBA" id="ARBA00022840"/>
    </source>
</evidence>
<evidence type="ECO:0000256" key="9">
    <source>
        <dbReference type="ARBA" id="ARBA00023267"/>
    </source>
</evidence>
<dbReference type="FunFam" id="3.30.1490.20:FF:000003">
    <property type="entry name" value="acetyl-CoA carboxylase isoform X1"/>
    <property type="match status" value="1"/>
</dbReference>
<dbReference type="InterPro" id="IPR000089">
    <property type="entry name" value="Biotin_lipoyl"/>
</dbReference>
<comment type="catalytic activity">
    <reaction evidence="11">
        <text>N(6)-biotinyl-L-lysyl-[protein] + hydrogencarbonate + ATP = N(6)-carboxybiotinyl-L-lysyl-[protein] + ADP + phosphate + H(+)</text>
        <dbReference type="Rhea" id="RHEA:13501"/>
        <dbReference type="Rhea" id="RHEA-COMP:10505"/>
        <dbReference type="Rhea" id="RHEA-COMP:10506"/>
        <dbReference type="ChEBI" id="CHEBI:15378"/>
        <dbReference type="ChEBI" id="CHEBI:17544"/>
        <dbReference type="ChEBI" id="CHEBI:30616"/>
        <dbReference type="ChEBI" id="CHEBI:43474"/>
        <dbReference type="ChEBI" id="CHEBI:83144"/>
        <dbReference type="ChEBI" id="CHEBI:83145"/>
        <dbReference type="ChEBI" id="CHEBI:456216"/>
        <dbReference type="EC" id="6.3.4.14"/>
    </reaction>
</comment>
<keyword evidence="9" id="KW-0092">Biotin</keyword>
<keyword evidence="6" id="KW-0436">Ligase</keyword>
<dbReference type="Gene3D" id="2.40.50.100">
    <property type="match status" value="1"/>
</dbReference>
<keyword evidence="17" id="KW-1185">Reference proteome</keyword>
<dbReference type="PROSITE" id="PS50975">
    <property type="entry name" value="ATP_GRASP"/>
    <property type="match status" value="1"/>
</dbReference>
<dbReference type="Pfam" id="PF02785">
    <property type="entry name" value="Biotin_carb_C"/>
    <property type="match status" value="1"/>
</dbReference>
<dbReference type="RefSeq" id="WP_044831708.1">
    <property type="nucleotide sequence ID" value="NZ_CP059735.1"/>
</dbReference>
<dbReference type="InterPro" id="IPR016185">
    <property type="entry name" value="PreATP-grasp_dom_sf"/>
</dbReference>
<dbReference type="SUPFAM" id="SSF52440">
    <property type="entry name" value="PreATP-grasp domain"/>
    <property type="match status" value="1"/>
</dbReference>
<reference evidence="16 17" key="2">
    <citation type="journal article" date="2022" name="Mar. Drugs">
        <title>Bioassay-Guided Fractionation Leads to the Detection of Cholic Acid Generated by the Rare Thalassomonas sp.</title>
        <authorList>
            <person name="Pheiffer F."/>
            <person name="Schneider Y.K."/>
            <person name="Hansen E.H."/>
            <person name="Andersen J.H."/>
            <person name="Isaksson J."/>
            <person name="Busche T."/>
            <person name="R C."/>
            <person name="Kalinowski J."/>
            <person name="Zyl L.V."/>
            <person name="Trindade M."/>
        </authorList>
    </citation>
    <scope>NUCLEOTIDE SEQUENCE [LARGE SCALE GENOMIC DNA]</scope>
    <source>
        <strain evidence="16 17">A5K-106</strain>
    </source>
</reference>
<dbReference type="FunFam" id="3.40.50.20:FF:000010">
    <property type="entry name" value="Propionyl-CoA carboxylase subunit alpha"/>
    <property type="match status" value="1"/>
</dbReference>
<dbReference type="InterPro" id="IPR011053">
    <property type="entry name" value="Single_hybrid_motif"/>
</dbReference>
<dbReference type="PROSITE" id="PS00867">
    <property type="entry name" value="CPSASE_2"/>
    <property type="match status" value="1"/>
</dbReference>
<keyword evidence="7 12" id="KW-0547">Nucleotide-binding</keyword>
<dbReference type="SUPFAM" id="SSF56059">
    <property type="entry name" value="Glutathione synthetase ATP-binding domain-like"/>
    <property type="match status" value="1"/>
</dbReference>
<evidence type="ECO:0000256" key="1">
    <source>
        <dbReference type="ARBA" id="ARBA00001953"/>
    </source>
</evidence>
<evidence type="ECO:0000256" key="7">
    <source>
        <dbReference type="ARBA" id="ARBA00022741"/>
    </source>
</evidence>
<name>A0AAF0C1V0_9GAMM</name>
<dbReference type="InterPro" id="IPR050856">
    <property type="entry name" value="Biotin_carboxylase_complex"/>
</dbReference>
<dbReference type="SUPFAM" id="SSF51246">
    <property type="entry name" value="Rudiment single hybrid motif"/>
    <property type="match status" value="1"/>
</dbReference>
<dbReference type="InterPro" id="IPR005482">
    <property type="entry name" value="Biotin_COase_C"/>
</dbReference>
<comment type="function">
    <text evidence="2">This protein is a component of the acetyl coenzyme A carboxylase complex; first, biotin carboxylase catalyzes the carboxylation of the carrier protein and then the transcarboxylase transfers the carboxyl group to form malonyl-CoA.</text>
</comment>
<dbReference type="PROSITE" id="PS50979">
    <property type="entry name" value="BC"/>
    <property type="match status" value="1"/>
</dbReference>
<proteinExistence type="predicted"/>
<comment type="subunit">
    <text evidence="4">Acetyl-CoA carboxylase is a heterohexamer of biotin carboxyl carrier protein, biotin carboxylase and the two subunits of carboxyl transferase in a 2:2 complex.</text>
</comment>
<evidence type="ECO:0000259" key="14">
    <source>
        <dbReference type="PROSITE" id="PS50975"/>
    </source>
</evidence>
<evidence type="ECO:0000313" key="16">
    <source>
        <dbReference type="EMBL" id="WDD97089.1"/>
    </source>
</evidence>
<comment type="pathway">
    <text evidence="3">Lipid metabolism; malonyl-CoA biosynthesis; malonyl-CoA from acetyl-CoA: step 1/1.</text>
</comment>
<keyword evidence="8 12" id="KW-0067">ATP-binding</keyword>
<evidence type="ECO:0000256" key="5">
    <source>
        <dbReference type="ARBA" id="ARBA00017242"/>
    </source>
</evidence>
<dbReference type="PANTHER" id="PTHR18866:SF33">
    <property type="entry name" value="METHYLCROTONOYL-COA CARBOXYLASE SUBUNIT ALPHA, MITOCHONDRIAL-RELATED"/>
    <property type="match status" value="1"/>
</dbReference>
<evidence type="ECO:0000256" key="2">
    <source>
        <dbReference type="ARBA" id="ARBA00003761"/>
    </source>
</evidence>
<evidence type="ECO:0000259" key="13">
    <source>
        <dbReference type="PROSITE" id="PS50968"/>
    </source>
</evidence>
<evidence type="ECO:0000256" key="12">
    <source>
        <dbReference type="PROSITE-ProRule" id="PRU00409"/>
    </source>
</evidence>
<evidence type="ECO:0000259" key="15">
    <source>
        <dbReference type="PROSITE" id="PS50979"/>
    </source>
</evidence>
<feature type="domain" description="ATP-grasp" evidence="14">
    <location>
        <begin position="135"/>
        <end position="335"/>
    </location>
</feature>
<dbReference type="KEGG" id="tact:SG35_017200"/>
<sequence>MSKTLSNSVNKAFSKAFDKILIANRGEIAVRIIKTAKALGYQTVAVFSDADADSPHVSLADCAVHIGAANVSESYLDIEKIIAAAKQTGARAIHPGYGLLSENAGFARACQDNQLIFIGPDAGAIELMGNKQAAKEAMLAADIPCIPGYQGAKQDNNTLKSQAETIGFPLMIKAAAGGGGKGMRLAHSLDDIETLFNSARSEALASFGSEQLILERALVNARHIEIQVVRDLHGNCIHLGERDCSMQRRHQKVIEEAPGVNIGNELRNKMGQAAVNVANSCDYLGVGTVEFLLVQDKQEEAFYFLEMNTRLQVEHPVTEMITGIDLVKWQLDIAHGKALPLTQEQVRFDGHAIEARLYSEDPAQHFMPQSGQISFWQSPEDQDQSQENNIRCDHMLTPRAHISRYYDPMLAKIIVWGEDREQARRRLIQALQQSHLHGIRHNKAFLLELANSEAFANQDSENPVHTRFIDDNLTALKSSSQTQLTPEQWALAATLCYFLQSQSLQGKTLQSETKHQLPRPTQGPGLVLSKHMLLHCDSAPAENKQQSVEITPVSQGEHIGDQALYRVHLAKQAFDIAIVNITANRFTCQINGLRQDYYFSQQQEKLNISGQDFDFGITDLSYHSGQSGSDASGTAQGSGQHFAPMNGTVVAVEKSLGDIIEQGEVLFTIEAMKMELPVKASCSGTLSYINLEKNQQVTSGQLLATISDDEKVEQ</sequence>
<dbReference type="Proteomes" id="UP000032568">
    <property type="component" value="Chromosome"/>
</dbReference>
<dbReference type="Pfam" id="PF00289">
    <property type="entry name" value="Biotin_carb_N"/>
    <property type="match status" value="1"/>
</dbReference>
<dbReference type="GO" id="GO:0046872">
    <property type="term" value="F:metal ion binding"/>
    <property type="evidence" value="ECO:0007669"/>
    <property type="project" value="InterPro"/>
</dbReference>
<evidence type="ECO:0000256" key="11">
    <source>
        <dbReference type="ARBA" id="ARBA00048600"/>
    </source>
</evidence>
<dbReference type="InterPro" id="IPR005479">
    <property type="entry name" value="CPAse_ATP-bd"/>
</dbReference>
<evidence type="ECO:0000313" key="17">
    <source>
        <dbReference type="Proteomes" id="UP000032568"/>
    </source>
</evidence>
<protein>
    <recommendedName>
        <fullName evidence="5">Biotin carboxylase</fullName>
    </recommendedName>
    <alternativeName>
        <fullName evidence="10">Acetyl-coenzyme A carboxylase biotin carboxylase subunit A</fullName>
    </alternativeName>
</protein>
<dbReference type="AlphaFoldDB" id="A0AAF0C1V0"/>
<evidence type="ECO:0000256" key="3">
    <source>
        <dbReference type="ARBA" id="ARBA00004956"/>
    </source>
</evidence>
<evidence type="ECO:0000256" key="10">
    <source>
        <dbReference type="ARBA" id="ARBA00033786"/>
    </source>
</evidence>
<dbReference type="CDD" id="cd06850">
    <property type="entry name" value="biotinyl_domain"/>
    <property type="match status" value="1"/>
</dbReference>
<dbReference type="InterPro" id="IPR011054">
    <property type="entry name" value="Rudment_hybrid_motif"/>
</dbReference>
<dbReference type="InterPro" id="IPR001882">
    <property type="entry name" value="Biotin_BS"/>
</dbReference>
<organism evidence="16 17">
    <name type="scientific">Thalassomonas actiniarum</name>
    <dbReference type="NCBI Taxonomy" id="485447"/>
    <lineage>
        <taxon>Bacteria</taxon>
        <taxon>Pseudomonadati</taxon>
        <taxon>Pseudomonadota</taxon>
        <taxon>Gammaproteobacteria</taxon>
        <taxon>Alteromonadales</taxon>
        <taxon>Colwelliaceae</taxon>
        <taxon>Thalassomonas</taxon>
    </lineage>
</organism>
<comment type="cofactor">
    <cofactor evidence="1">
        <name>biotin</name>
        <dbReference type="ChEBI" id="CHEBI:57586"/>
    </cofactor>
</comment>
<dbReference type="InterPro" id="IPR011764">
    <property type="entry name" value="Biotin_carboxylation_dom"/>
</dbReference>
<evidence type="ECO:0000256" key="6">
    <source>
        <dbReference type="ARBA" id="ARBA00022598"/>
    </source>
</evidence>
<accession>A0AAF0C1V0</accession>
<dbReference type="EMBL" id="CP059735">
    <property type="protein sequence ID" value="WDD97089.1"/>
    <property type="molecule type" value="Genomic_DNA"/>
</dbReference>
<gene>
    <name evidence="16" type="ORF">SG35_017200</name>
</gene>
<dbReference type="SMART" id="SM00878">
    <property type="entry name" value="Biotin_carb_C"/>
    <property type="match status" value="1"/>
</dbReference>
<dbReference type="PROSITE" id="PS00188">
    <property type="entry name" value="BIOTIN"/>
    <property type="match status" value="1"/>
</dbReference>
<dbReference type="SUPFAM" id="SSF51230">
    <property type="entry name" value="Single hybrid motif"/>
    <property type="match status" value="1"/>
</dbReference>
<feature type="domain" description="Lipoyl-binding" evidence="13">
    <location>
        <begin position="632"/>
        <end position="707"/>
    </location>
</feature>
<dbReference type="PROSITE" id="PS00866">
    <property type="entry name" value="CPSASE_1"/>
    <property type="match status" value="1"/>
</dbReference>
<evidence type="ECO:0000256" key="4">
    <source>
        <dbReference type="ARBA" id="ARBA00011750"/>
    </source>
</evidence>
<reference evidence="16 17" key="1">
    <citation type="journal article" date="2015" name="Genome Announc.">
        <title>Draft Genome Sequences of Marine Isolates of Thalassomonas viridans and Thalassomonas actiniarum.</title>
        <authorList>
            <person name="Olonade I."/>
            <person name="van Zyl L.J."/>
            <person name="Trindade M."/>
        </authorList>
    </citation>
    <scope>NUCLEOTIDE SEQUENCE [LARGE SCALE GENOMIC DNA]</scope>
    <source>
        <strain evidence="16 17">A5K-106</strain>
    </source>
</reference>
<dbReference type="Pfam" id="PF00364">
    <property type="entry name" value="Biotin_lipoyl"/>
    <property type="match status" value="1"/>
</dbReference>
<feature type="domain" description="Biotin carboxylation" evidence="15">
    <location>
        <begin position="16"/>
        <end position="470"/>
    </location>
</feature>
<dbReference type="FunFam" id="3.30.470.20:FF:000028">
    <property type="entry name" value="Methylcrotonoyl-CoA carboxylase subunit alpha, mitochondrial"/>
    <property type="match status" value="1"/>
</dbReference>
<dbReference type="GO" id="GO:0005524">
    <property type="term" value="F:ATP binding"/>
    <property type="evidence" value="ECO:0007669"/>
    <property type="project" value="UniProtKB-UniRule"/>
</dbReference>
<dbReference type="InterPro" id="IPR005481">
    <property type="entry name" value="BC-like_N"/>
</dbReference>